<evidence type="ECO:0000313" key="3">
    <source>
        <dbReference type="Proteomes" id="UP000317638"/>
    </source>
</evidence>
<dbReference type="InterPro" id="IPR005490">
    <property type="entry name" value="LD_TPept_cat_dom"/>
</dbReference>
<reference evidence="2 3" key="1">
    <citation type="submission" date="2019-07" db="EMBL/GenBank/DDBJ databases">
        <authorList>
            <person name="Zhou L.-Y."/>
        </authorList>
    </citation>
    <scope>NUCLEOTIDE SEQUENCE [LARGE SCALE GENOMIC DNA]</scope>
    <source>
        <strain evidence="2 3">YIM 101269</strain>
    </source>
</reference>
<comment type="caution">
    <text evidence="2">The sequence shown here is derived from an EMBL/GenBank/DDBJ whole genome shotgun (WGS) entry which is preliminary data.</text>
</comment>
<dbReference type="PANTHER" id="PTHR38589">
    <property type="entry name" value="BLR0621 PROTEIN"/>
    <property type="match status" value="1"/>
</dbReference>
<dbReference type="PANTHER" id="PTHR38589:SF1">
    <property type="entry name" value="BLR0621 PROTEIN"/>
    <property type="match status" value="1"/>
</dbReference>
<name>A0A553K1Z2_9ACTN</name>
<protein>
    <submittedName>
        <fullName evidence="2">L,D-transpeptidase family protein</fullName>
    </submittedName>
</protein>
<dbReference type="RefSeq" id="WP_143937616.1">
    <property type="nucleotide sequence ID" value="NZ_VKKG01000002.1"/>
</dbReference>
<dbReference type="AlphaFoldDB" id="A0A553K1Z2"/>
<evidence type="ECO:0000259" key="1">
    <source>
        <dbReference type="Pfam" id="PF03734"/>
    </source>
</evidence>
<organism evidence="2 3">
    <name type="scientific">Tessaracoccus rhinocerotis</name>
    <dbReference type="NCBI Taxonomy" id="1689449"/>
    <lineage>
        <taxon>Bacteria</taxon>
        <taxon>Bacillati</taxon>
        <taxon>Actinomycetota</taxon>
        <taxon>Actinomycetes</taxon>
        <taxon>Propionibacteriales</taxon>
        <taxon>Propionibacteriaceae</taxon>
        <taxon>Tessaracoccus</taxon>
    </lineage>
</organism>
<accession>A0A553K1Z2</accession>
<keyword evidence="3" id="KW-1185">Reference proteome</keyword>
<dbReference type="GO" id="GO:0016740">
    <property type="term" value="F:transferase activity"/>
    <property type="evidence" value="ECO:0007669"/>
    <property type="project" value="InterPro"/>
</dbReference>
<dbReference type="Pfam" id="PF03734">
    <property type="entry name" value="YkuD"/>
    <property type="match status" value="1"/>
</dbReference>
<proteinExistence type="predicted"/>
<dbReference type="EMBL" id="VKKG01000002">
    <property type="protein sequence ID" value="TRY18722.1"/>
    <property type="molecule type" value="Genomic_DNA"/>
</dbReference>
<feature type="domain" description="L,D-TPase catalytic" evidence="1">
    <location>
        <begin position="242"/>
        <end position="386"/>
    </location>
</feature>
<gene>
    <name evidence="2" type="ORF">FOJ82_06295</name>
</gene>
<dbReference type="OrthoDB" id="186490at2"/>
<sequence length="387" mass="42006">MATVVPFPKPSVDGGRRALRFLVAVLLGVLLAVGMLPRPAAADTGWVYTTPGEHTVGGRQWRTWCEEYTSTIHRCQSEIWATQIIEHPGSGYEVVNGWAFNNLTYLPIPESAWGDNPLASTGDFTSNGRQWRTSCKDEWTGPNGCRSFIRATVVAASGGRYVKQDRWIFNNLVQFGRTTTPPDVTTPRSCTVTVEGIRIDLPASRATATAVRSSGTTAVVTMVQRVPNTSCTVRTVFRDTTGRIGARGTAPAAERRQDTLTTPTGDFTVNDAFGLDPDPGTALSWRDVGPNSYWVLDNDSPHYNQWREASAGGFDRSESEHLADYAGQYDLVGVIDYNRSPAVKGKGGAIFLHVHGSGATAGCVSITKANMRTWLQHATPGDVIAIR</sequence>
<evidence type="ECO:0000313" key="2">
    <source>
        <dbReference type="EMBL" id="TRY18722.1"/>
    </source>
</evidence>
<dbReference type="Proteomes" id="UP000317638">
    <property type="component" value="Unassembled WGS sequence"/>
</dbReference>